<dbReference type="EMBL" id="JACHHP010000005">
    <property type="protein sequence ID" value="MBB5209295.1"/>
    <property type="molecule type" value="Genomic_DNA"/>
</dbReference>
<sequence>MDRNTRAGAIALAACLAASGSVQAGVTPRLEVQMGPPPTLDSGTFGANGENGIGFTFTLLNASELDDLTAQGPFTLRVELPPGVSYAGMNGGLWTCVAAGQSVECSYPADLTYWNWGSSGMSVHIDTAPGIPIPGAGLVRATLESAEVPLPDPVVCEDVPVYNMATSDTGCVERSIPHRRSQVEFSQAFWSHWTQPFTAGGQGSINMGFRNTGYGQNNGPVVVDVQLPPGITRYGGGGSPPFDCVNEAPDAQGQRVRCTTAYFYDGQDQQTAGLQFLVDIADDIAIPGPHPVVATVHNAQQPARDLSTCVDTPMPVGCGYYGAIQTQAMPQPKLEFLSVQHLPGAAVHRLTETTVQPSFANAGDGSAGAMTLRVSAPAGFAYDRATASPPATCSASGSAAAGQTVICEYPQGLPPSVTGYSGVANLVFDVLADAPAEGRFVFAIGDTLQPGPSLAACVANAQQDGCIEYFVPVSPWLFCDGFEDLPHACGERQRVQ</sequence>
<evidence type="ECO:0000313" key="3">
    <source>
        <dbReference type="Proteomes" id="UP000521199"/>
    </source>
</evidence>
<feature type="chain" id="PRO_5030758940" description="DUF11 domain-containing protein" evidence="1">
    <location>
        <begin position="25"/>
        <end position="496"/>
    </location>
</feature>
<keyword evidence="1" id="KW-0732">Signal</keyword>
<dbReference type="Proteomes" id="UP000521199">
    <property type="component" value="Unassembled WGS sequence"/>
</dbReference>
<protein>
    <recommendedName>
        <fullName evidence="4">DUF11 domain-containing protein</fullName>
    </recommendedName>
</protein>
<reference evidence="2 3" key="1">
    <citation type="submission" date="2020-08" db="EMBL/GenBank/DDBJ databases">
        <title>Genomic Encyclopedia of Type Strains, Phase IV (KMG-IV): sequencing the most valuable type-strain genomes for metagenomic binning, comparative biology and taxonomic classification.</title>
        <authorList>
            <person name="Goeker M."/>
        </authorList>
    </citation>
    <scope>NUCLEOTIDE SEQUENCE [LARGE SCALE GENOMIC DNA]</scope>
    <source>
        <strain evidence="2 3">DSM 24163</strain>
    </source>
</reference>
<comment type="caution">
    <text evidence="2">The sequence shown here is derived from an EMBL/GenBank/DDBJ whole genome shotgun (WGS) entry which is preliminary data.</text>
</comment>
<name>A0A7W8D9K8_9GAMM</name>
<gene>
    <name evidence="2" type="ORF">HNQ52_002858</name>
</gene>
<evidence type="ECO:0000256" key="1">
    <source>
        <dbReference type="SAM" id="SignalP"/>
    </source>
</evidence>
<evidence type="ECO:0000313" key="2">
    <source>
        <dbReference type="EMBL" id="MBB5209295.1"/>
    </source>
</evidence>
<keyword evidence="3" id="KW-1185">Reference proteome</keyword>
<dbReference type="AlphaFoldDB" id="A0A7W8D9K8"/>
<organism evidence="2 3">
    <name type="scientific">Chiayiivirga flava</name>
    <dbReference type="NCBI Taxonomy" id="659595"/>
    <lineage>
        <taxon>Bacteria</taxon>
        <taxon>Pseudomonadati</taxon>
        <taxon>Pseudomonadota</taxon>
        <taxon>Gammaproteobacteria</taxon>
        <taxon>Lysobacterales</taxon>
        <taxon>Lysobacteraceae</taxon>
        <taxon>Chiayiivirga</taxon>
    </lineage>
</organism>
<evidence type="ECO:0008006" key="4">
    <source>
        <dbReference type="Google" id="ProtNLM"/>
    </source>
</evidence>
<feature type="signal peptide" evidence="1">
    <location>
        <begin position="1"/>
        <end position="24"/>
    </location>
</feature>
<accession>A0A7W8D9K8</accession>
<proteinExistence type="predicted"/>